<organism evidence="2 3">
    <name type="scientific">Plasmodium falciparum FCH/4</name>
    <dbReference type="NCBI Taxonomy" id="1036724"/>
    <lineage>
        <taxon>Eukaryota</taxon>
        <taxon>Sar</taxon>
        <taxon>Alveolata</taxon>
        <taxon>Apicomplexa</taxon>
        <taxon>Aconoidasida</taxon>
        <taxon>Haemosporida</taxon>
        <taxon>Plasmodiidae</taxon>
        <taxon>Plasmodium</taxon>
        <taxon>Plasmodium (Laverania)</taxon>
    </lineage>
</organism>
<dbReference type="AlphaFoldDB" id="A0A024VMC4"/>
<gene>
    <name evidence="2" type="ORF">PFFCH_03174</name>
</gene>
<feature type="transmembrane region" description="Helical" evidence="1">
    <location>
        <begin position="85"/>
        <end position="105"/>
    </location>
</feature>
<proteinExistence type="predicted"/>
<accession>A0A024VMC4</accession>
<evidence type="ECO:0000256" key="1">
    <source>
        <dbReference type="SAM" id="Phobius"/>
    </source>
</evidence>
<dbReference type="EMBL" id="KI927969">
    <property type="protein sequence ID" value="ETW29408.1"/>
    <property type="molecule type" value="Genomic_DNA"/>
</dbReference>
<reference evidence="2 3" key="2">
    <citation type="submission" date="2013-02" db="EMBL/GenBank/DDBJ databases">
        <title>The Genome Sequence of Plasmodium falciparum FCH/4.</title>
        <authorList>
            <consortium name="The Broad Institute Genome Sequencing Platform"/>
            <consortium name="The Broad Institute Genome Sequencing Center for Infectious Disease"/>
            <person name="Neafsey D."/>
            <person name="Cheeseman I."/>
            <person name="Volkman S."/>
            <person name="Adams J."/>
            <person name="Walker B."/>
            <person name="Young S.K."/>
            <person name="Zeng Q."/>
            <person name="Gargeya S."/>
            <person name="Fitzgerald M."/>
            <person name="Haas B."/>
            <person name="Abouelleil A."/>
            <person name="Alvarado L."/>
            <person name="Arachchi H.M."/>
            <person name="Berlin A.M."/>
            <person name="Chapman S.B."/>
            <person name="Dewar J."/>
            <person name="Goldberg J."/>
            <person name="Griggs A."/>
            <person name="Gujja S."/>
            <person name="Hansen M."/>
            <person name="Howarth C."/>
            <person name="Imamovic A."/>
            <person name="Larimer J."/>
            <person name="McCowan C."/>
            <person name="Murphy C."/>
            <person name="Neiman D."/>
            <person name="Pearson M."/>
            <person name="Priest M."/>
            <person name="Roberts A."/>
            <person name="Saif S."/>
            <person name="Shea T."/>
            <person name="Sisk P."/>
            <person name="Sykes S."/>
            <person name="Wortman J."/>
            <person name="Nusbaum C."/>
            <person name="Birren B."/>
        </authorList>
    </citation>
    <scope>NUCLEOTIDE SEQUENCE [LARGE SCALE GENOMIC DNA]</scope>
    <source>
        <strain evidence="2 3">FCH/4</strain>
    </source>
</reference>
<name>A0A024VMC4_PLAFA</name>
<keyword evidence="1" id="KW-0472">Membrane</keyword>
<reference evidence="2 3" key="1">
    <citation type="submission" date="2013-02" db="EMBL/GenBank/DDBJ databases">
        <title>The Genome Annotation of Plasmodium falciparum FCH/4.</title>
        <authorList>
            <consortium name="The Broad Institute Genome Sequencing Platform"/>
            <consortium name="The Broad Institute Genome Sequencing Center for Infectious Disease"/>
            <person name="Neafsey D."/>
            <person name="Hoffman S."/>
            <person name="Volkman S."/>
            <person name="Rosenthal P."/>
            <person name="Walker B."/>
            <person name="Young S.K."/>
            <person name="Zeng Q."/>
            <person name="Gargeya S."/>
            <person name="Fitzgerald M."/>
            <person name="Haas B."/>
            <person name="Abouelleil A."/>
            <person name="Allen A.W."/>
            <person name="Alvarado L."/>
            <person name="Arachchi H.M."/>
            <person name="Berlin A.M."/>
            <person name="Chapman S.B."/>
            <person name="Gainer-Dewar J."/>
            <person name="Goldberg J."/>
            <person name="Griggs A."/>
            <person name="Gujja S."/>
            <person name="Hansen M."/>
            <person name="Howarth C."/>
            <person name="Imamovic A."/>
            <person name="Ireland A."/>
            <person name="Larimer J."/>
            <person name="McCowan C."/>
            <person name="Murphy C."/>
            <person name="Pearson M."/>
            <person name="Poon T.W."/>
            <person name="Priest M."/>
            <person name="Roberts A."/>
            <person name="Saif S."/>
            <person name="Shea T."/>
            <person name="Sisk P."/>
            <person name="Sykes S."/>
            <person name="Wortman J."/>
            <person name="Nusbaum C."/>
            <person name="Birren B."/>
        </authorList>
    </citation>
    <scope>NUCLEOTIDE SEQUENCE [LARGE SCALE GENOMIC DNA]</scope>
    <source>
        <strain evidence="2 3">FCH/4</strain>
    </source>
</reference>
<keyword evidence="1" id="KW-0812">Transmembrane</keyword>
<dbReference type="Proteomes" id="UP000030656">
    <property type="component" value="Unassembled WGS sequence"/>
</dbReference>
<keyword evidence="1" id="KW-1133">Transmembrane helix</keyword>
<evidence type="ECO:0000313" key="3">
    <source>
        <dbReference type="Proteomes" id="UP000030656"/>
    </source>
</evidence>
<evidence type="ECO:0000313" key="2">
    <source>
        <dbReference type="EMBL" id="ETW29408.1"/>
    </source>
</evidence>
<protein>
    <submittedName>
        <fullName evidence="2">Uncharacterized protein</fullName>
    </submittedName>
</protein>
<sequence>MRNTDSEKPKVFNKNKNDYLGNVDLLATSRNGVLVKRKELLVSCVINNVMYGKKDIICSRTNFKLPTLNILDSERFKRKNNITKYAYVYIYINNALAYFWLNFSISVLGPG</sequence>